<dbReference type="Proteomes" id="UP000192491">
    <property type="component" value="Unassembled WGS sequence"/>
</dbReference>
<organism evidence="2 3">
    <name type="scientific">Thiothrix lacustris</name>
    <dbReference type="NCBI Taxonomy" id="525917"/>
    <lineage>
        <taxon>Bacteria</taxon>
        <taxon>Pseudomonadati</taxon>
        <taxon>Pseudomonadota</taxon>
        <taxon>Gammaproteobacteria</taxon>
        <taxon>Thiotrichales</taxon>
        <taxon>Thiotrichaceae</taxon>
        <taxon>Thiothrix</taxon>
    </lineage>
</organism>
<accession>A0A1Y1QU14</accession>
<dbReference type="GO" id="GO:0016740">
    <property type="term" value="F:transferase activity"/>
    <property type="evidence" value="ECO:0007669"/>
    <property type="project" value="UniProtKB-KW"/>
</dbReference>
<gene>
    <name evidence="2" type="ORF">BWK73_12795</name>
</gene>
<dbReference type="AlphaFoldDB" id="A0A1Y1QU14"/>
<dbReference type="InterPro" id="IPR029044">
    <property type="entry name" value="Nucleotide-diphossugar_trans"/>
</dbReference>
<proteinExistence type="predicted"/>
<keyword evidence="2" id="KW-0808">Transferase</keyword>
<comment type="caution">
    <text evidence="2">The sequence shown here is derived from an EMBL/GenBank/DDBJ whole genome shotgun (WGS) entry which is preliminary data.</text>
</comment>
<feature type="domain" description="Glycosyltransferase 2-like" evidence="1">
    <location>
        <begin position="34"/>
        <end position="117"/>
    </location>
</feature>
<dbReference type="EMBL" id="MTEJ01000050">
    <property type="protein sequence ID" value="OQX13258.1"/>
    <property type="molecule type" value="Genomic_DNA"/>
</dbReference>
<evidence type="ECO:0000259" key="1">
    <source>
        <dbReference type="Pfam" id="PF00535"/>
    </source>
</evidence>
<dbReference type="Gene3D" id="3.90.550.10">
    <property type="entry name" value="Spore Coat Polysaccharide Biosynthesis Protein SpsA, Chain A"/>
    <property type="match status" value="1"/>
</dbReference>
<reference evidence="2 3" key="1">
    <citation type="submission" date="2017-01" db="EMBL/GenBank/DDBJ databases">
        <title>Novel large sulfur bacteria in the metagenomes of groundwater-fed chemosynthetic microbial mats in the Lake Huron basin.</title>
        <authorList>
            <person name="Sharrar A.M."/>
            <person name="Flood B.E."/>
            <person name="Bailey J.V."/>
            <person name="Jones D.S."/>
            <person name="Biddanda B."/>
            <person name="Ruberg S.A."/>
            <person name="Marcus D.N."/>
            <person name="Dick G.J."/>
        </authorList>
    </citation>
    <scope>NUCLEOTIDE SEQUENCE [LARGE SCALE GENOMIC DNA]</scope>
    <source>
        <strain evidence="2">A8</strain>
    </source>
</reference>
<dbReference type="STRING" id="1123401.GCA_000621325_00738"/>
<protein>
    <submittedName>
        <fullName evidence="2">Glycosyltransferase</fullName>
    </submittedName>
</protein>
<dbReference type="Pfam" id="PF00535">
    <property type="entry name" value="Glycos_transf_2"/>
    <property type="match status" value="1"/>
</dbReference>
<evidence type="ECO:0000313" key="2">
    <source>
        <dbReference type="EMBL" id="OQX13258.1"/>
    </source>
</evidence>
<dbReference type="SUPFAM" id="SSF53448">
    <property type="entry name" value="Nucleotide-diphospho-sugar transferases"/>
    <property type="match status" value="1"/>
</dbReference>
<evidence type="ECO:0000313" key="3">
    <source>
        <dbReference type="Proteomes" id="UP000192491"/>
    </source>
</evidence>
<name>A0A1Y1QU14_9GAMM</name>
<sequence length="290" mass="34077">MKVSACTFIRNGQILGYPFIASIQSVLPIVDEFVIVVGDCEDDTLTLLRDLHEPKIRIIETVWNDHMRVSGYVYGQQKMIAQFACSGDWIFYLEADEVVHENDLPRIQASMQQHLHDKRVEALIFDYLHFYGNANTYLWSPGWYRRAPRIIKASVRSYAPDGLFWLVLASNKRGRYPNAAHTGATIYHYGWVRSEAQMNLKASWVEKYWNKRNAAIDYREMDARILRDFTGTHPAVVQAWLPTDAGLFQTNPAYRPTRKQQKHWWMLHLERWFGLELSKKHYRLIRPTTR</sequence>
<dbReference type="InterPro" id="IPR001173">
    <property type="entry name" value="Glyco_trans_2-like"/>
</dbReference>